<gene>
    <name evidence="2" type="ORF">ETE60_01160</name>
</gene>
<keyword evidence="1" id="KW-0472">Membrane</keyword>
<comment type="caution">
    <text evidence="2">The sequence shown here is derived from an EMBL/GenBank/DDBJ whole genome shotgun (WGS) entry which is preliminary data.</text>
</comment>
<evidence type="ECO:0000313" key="2">
    <source>
        <dbReference type="EMBL" id="TCX77543.1"/>
    </source>
</evidence>
<protein>
    <submittedName>
        <fullName evidence="2">Uncharacterized protein</fullName>
    </submittedName>
</protein>
<sequence length="66" mass="7511">MTKKRFIYVIVFILFVVFILFSAFTSNPSLEGDRESIKACISSHGVDDSICKKMVNTFKEKYGVNP</sequence>
<dbReference type="AlphaFoldDB" id="A0A483LR81"/>
<reference evidence="2" key="1">
    <citation type="submission" date="2019-01" db="EMBL/GenBank/DDBJ databases">
        <authorList>
            <person name="Lista F."/>
            <person name="Anselmo A."/>
        </authorList>
    </citation>
    <scope>NUCLEOTIDE SEQUENCE</scope>
    <source>
        <strain evidence="2">5S</strain>
    </source>
</reference>
<evidence type="ECO:0000256" key="1">
    <source>
        <dbReference type="SAM" id="Phobius"/>
    </source>
</evidence>
<accession>A0A483LR81</accession>
<dbReference type="RefSeq" id="WP_117024075.1">
    <property type="nucleotide sequence ID" value="NZ_CP057069.1"/>
</dbReference>
<proteinExistence type="predicted"/>
<dbReference type="EMBL" id="SDCR01000001">
    <property type="protein sequence ID" value="TCX77543.1"/>
    <property type="molecule type" value="Genomic_DNA"/>
</dbReference>
<keyword evidence="1" id="KW-1133">Transmembrane helix</keyword>
<name>A0A483LR81_KLEPN</name>
<keyword evidence="1" id="KW-0812">Transmembrane</keyword>
<organism evidence="2">
    <name type="scientific">Klebsiella pneumoniae</name>
    <dbReference type="NCBI Taxonomy" id="573"/>
    <lineage>
        <taxon>Bacteria</taxon>
        <taxon>Pseudomonadati</taxon>
        <taxon>Pseudomonadota</taxon>
        <taxon>Gammaproteobacteria</taxon>
        <taxon>Enterobacterales</taxon>
        <taxon>Enterobacteriaceae</taxon>
        <taxon>Klebsiella/Raoultella group</taxon>
        <taxon>Klebsiella</taxon>
        <taxon>Klebsiella pneumoniae complex</taxon>
    </lineage>
</organism>
<feature type="transmembrane region" description="Helical" evidence="1">
    <location>
        <begin position="6"/>
        <end position="24"/>
    </location>
</feature>